<dbReference type="EMBL" id="BARU01010583">
    <property type="protein sequence ID" value="GAH34662.1"/>
    <property type="molecule type" value="Genomic_DNA"/>
</dbReference>
<protein>
    <recommendedName>
        <fullName evidence="2">ArnR1-like winged helix-turn-helix domain-containing protein</fullName>
    </recommendedName>
</protein>
<dbReference type="Gene3D" id="1.10.10.10">
    <property type="entry name" value="Winged helix-like DNA-binding domain superfamily/Winged helix DNA-binding domain"/>
    <property type="match status" value="1"/>
</dbReference>
<name>X1EQ07_9ZZZZ</name>
<feature type="non-terminal residue" evidence="1">
    <location>
        <position position="295"/>
    </location>
</feature>
<sequence>LQIKGSLETSLNYPPEVITKTREYDHWILWMLYNNVYCKWSDFIEPPLSINQSSLSKNLNILLDKEFVEKNNREYRITKDGESEYFKMLKNYDLDRQSILNEEIKRVEVITDKVSKFFDEYEIEDDEIRYRFLNMVLRLDYTKVEANLSDEVDFDKILLFLSINNPDNYPNYITAKDFALKYDIKLLTLNFFIEKIVEDKLYAIKFFKLNVDDKITYYIQAEERLEKVLSVIIEDYIRKFTYLSKFQKKNGDQYKTPDINQLLDNVIEDLCKDLFHEDLKPSLRKFLIEYIEHLA</sequence>
<organism evidence="1">
    <name type="scientific">marine sediment metagenome</name>
    <dbReference type="NCBI Taxonomy" id="412755"/>
    <lineage>
        <taxon>unclassified sequences</taxon>
        <taxon>metagenomes</taxon>
        <taxon>ecological metagenomes</taxon>
    </lineage>
</organism>
<reference evidence="1" key="1">
    <citation type="journal article" date="2014" name="Front. Microbiol.">
        <title>High frequency of phylogenetically diverse reductive dehalogenase-homologous genes in deep subseafloor sedimentary metagenomes.</title>
        <authorList>
            <person name="Kawai M."/>
            <person name="Futagami T."/>
            <person name="Toyoda A."/>
            <person name="Takaki Y."/>
            <person name="Nishi S."/>
            <person name="Hori S."/>
            <person name="Arai W."/>
            <person name="Tsubouchi T."/>
            <person name="Morono Y."/>
            <person name="Uchiyama I."/>
            <person name="Ito T."/>
            <person name="Fujiyama A."/>
            <person name="Inagaki F."/>
            <person name="Takami H."/>
        </authorList>
    </citation>
    <scope>NUCLEOTIDE SEQUENCE</scope>
    <source>
        <strain evidence="1">Expedition CK06-06</strain>
    </source>
</reference>
<evidence type="ECO:0008006" key="2">
    <source>
        <dbReference type="Google" id="ProtNLM"/>
    </source>
</evidence>
<comment type="caution">
    <text evidence="1">The sequence shown here is derived from an EMBL/GenBank/DDBJ whole genome shotgun (WGS) entry which is preliminary data.</text>
</comment>
<proteinExistence type="predicted"/>
<feature type="non-terminal residue" evidence="1">
    <location>
        <position position="1"/>
    </location>
</feature>
<dbReference type="SUPFAM" id="SSF46785">
    <property type="entry name" value="Winged helix' DNA-binding domain"/>
    <property type="match status" value="1"/>
</dbReference>
<accession>X1EQ07</accession>
<dbReference type="InterPro" id="IPR036388">
    <property type="entry name" value="WH-like_DNA-bd_sf"/>
</dbReference>
<evidence type="ECO:0000313" key="1">
    <source>
        <dbReference type="EMBL" id="GAH34662.1"/>
    </source>
</evidence>
<dbReference type="AlphaFoldDB" id="X1EQ07"/>
<gene>
    <name evidence="1" type="ORF">S03H2_20137</name>
</gene>
<dbReference type="InterPro" id="IPR036390">
    <property type="entry name" value="WH_DNA-bd_sf"/>
</dbReference>